<dbReference type="PANTHER" id="PTHR43861:SF6">
    <property type="entry name" value="METHYLTRANSFERASE TYPE 11"/>
    <property type="match status" value="1"/>
</dbReference>
<organism evidence="2 3">
    <name type="scientific">Candidatus Schekmanbacteria bacterium RIFCSPLOWO2_12_FULL_38_15</name>
    <dbReference type="NCBI Taxonomy" id="1817883"/>
    <lineage>
        <taxon>Bacteria</taxon>
        <taxon>Candidatus Schekmaniibacteriota</taxon>
    </lineage>
</organism>
<evidence type="ECO:0000313" key="3">
    <source>
        <dbReference type="Proteomes" id="UP000178082"/>
    </source>
</evidence>
<dbReference type="EMBL" id="MGDI01000010">
    <property type="protein sequence ID" value="OGL54619.1"/>
    <property type="molecule type" value="Genomic_DNA"/>
</dbReference>
<evidence type="ECO:0000313" key="2">
    <source>
        <dbReference type="EMBL" id="OGL54619.1"/>
    </source>
</evidence>
<dbReference type="InterPro" id="IPR025714">
    <property type="entry name" value="Methyltranfer_dom"/>
</dbReference>
<dbReference type="Gene3D" id="3.40.50.150">
    <property type="entry name" value="Vaccinia Virus protein VP39"/>
    <property type="match status" value="1"/>
</dbReference>
<name>A0A1F7SLG9_9BACT</name>
<gene>
    <name evidence="2" type="ORF">A3G31_12115</name>
</gene>
<dbReference type="PANTHER" id="PTHR43861">
    <property type="entry name" value="TRANS-ACONITATE 2-METHYLTRANSFERASE-RELATED"/>
    <property type="match status" value="1"/>
</dbReference>
<protein>
    <recommendedName>
        <fullName evidence="1">Methyltransferase domain-containing protein</fullName>
    </recommendedName>
</protein>
<dbReference type="AlphaFoldDB" id="A0A1F7SLG9"/>
<dbReference type="SUPFAM" id="SSF53335">
    <property type="entry name" value="S-adenosyl-L-methionine-dependent methyltransferases"/>
    <property type="match status" value="1"/>
</dbReference>
<comment type="caution">
    <text evidence="2">The sequence shown here is derived from an EMBL/GenBank/DDBJ whole genome shotgun (WGS) entry which is preliminary data.</text>
</comment>
<dbReference type="Proteomes" id="UP000178082">
    <property type="component" value="Unassembled WGS sequence"/>
</dbReference>
<dbReference type="Pfam" id="PF13847">
    <property type="entry name" value="Methyltransf_31"/>
    <property type="match status" value="1"/>
</dbReference>
<sequence length="201" mass="23314">MISHQSYGNLQKYQSKNPFVKILLDRFLNEILQMVGTIDVKKVLDLGCGEGFVINKLSKFYSYLEITGVDIDTKALDLARDLNPRAKFIECDINNFQCEKKSFELVMLIEVLEHMKKPDEILRIVKNITSKYALISIPHEPLFRISNFLRCKNFFRFGNDPEHLQNWTKKQFLGLLKNDGFKILKIATPFPWVIVLAEVSA</sequence>
<dbReference type="STRING" id="1817883.A3G31_12115"/>
<reference evidence="2 3" key="1">
    <citation type="journal article" date="2016" name="Nat. Commun.">
        <title>Thousands of microbial genomes shed light on interconnected biogeochemical processes in an aquifer system.</title>
        <authorList>
            <person name="Anantharaman K."/>
            <person name="Brown C.T."/>
            <person name="Hug L.A."/>
            <person name="Sharon I."/>
            <person name="Castelle C.J."/>
            <person name="Probst A.J."/>
            <person name="Thomas B.C."/>
            <person name="Singh A."/>
            <person name="Wilkins M.J."/>
            <person name="Karaoz U."/>
            <person name="Brodie E.L."/>
            <person name="Williams K.H."/>
            <person name="Hubbard S.S."/>
            <person name="Banfield J.F."/>
        </authorList>
    </citation>
    <scope>NUCLEOTIDE SEQUENCE [LARGE SCALE GENOMIC DNA]</scope>
</reference>
<accession>A0A1F7SLG9</accession>
<dbReference type="InterPro" id="IPR029063">
    <property type="entry name" value="SAM-dependent_MTases_sf"/>
</dbReference>
<proteinExistence type="predicted"/>
<dbReference type="CDD" id="cd02440">
    <property type="entry name" value="AdoMet_MTases"/>
    <property type="match status" value="1"/>
</dbReference>
<evidence type="ECO:0000259" key="1">
    <source>
        <dbReference type="Pfam" id="PF13847"/>
    </source>
</evidence>
<feature type="domain" description="Methyltransferase" evidence="1">
    <location>
        <begin position="41"/>
        <end position="132"/>
    </location>
</feature>